<dbReference type="InterPro" id="IPR008271">
    <property type="entry name" value="Ser/Thr_kinase_AS"/>
</dbReference>
<dbReference type="SUPFAM" id="SSF48371">
    <property type="entry name" value="ARM repeat"/>
    <property type="match status" value="1"/>
</dbReference>
<dbReference type="PROSITE" id="PS50011">
    <property type="entry name" value="PROTEIN_KINASE_DOM"/>
    <property type="match status" value="1"/>
</dbReference>
<dbReference type="Gene3D" id="3.30.200.20">
    <property type="entry name" value="Phosphorylase Kinase, domain 1"/>
    <property type="match status" value="1"/>
</dbReference>
<dbReference type="InterPro" id="IPR016024">
    <property type="entry name" value="ARM-type_fold"/>
</dbReference>
<dbReference type="Gene3D" id="1.10.510.10">
    <property type="entry name" value="Transferase(Phosphotransferase) domain 1"/>
    <property type="match status" value="1"/>
</dbReference>
<protein>
    <submittedName>
        <fullName evidence="3">Mo25-like-domain-containing protein</fullName>
    </submittedName>
</protein>
<evidence type="ECO:0000313" key="3">
    <source>
        <dbReference type="EMBL" id="KAH7058733.1"/>
    </source>
</evidence>
<comment type="similarity">
    <text evidence="1">Belongs to the Mo25 family.</text>
</comment>
<keyword evidence="4" id="KW-1185">Reference proteome</keyword>
<proteinExistence type="inferred from homology"/>
<feature type="domain" description="Protein kinase" evidence="2">
    <location>
        <begin position="1"/>
        <end position="273"/>
    </location>
</feature>
<comment type="caution">
    <text evidence="3">The sequence shown here is derived from an EMBL/GenBank/DDBJ whole genome shotgun (WGS) entry which is preliminary data.</text>
</comment>
<organism evidence="3 4">
    <name type="scientific">Macrophomina phaseolina</name>
    <dbReference type="NCBI Taxonomy" id="35725"/>
    <lineage>
        <taxon>Eukaryota</taxon>
        <taxon>Fungi</taxon>
        <taxon>Dikarya</taxon>
        <taxon>Ascomycota</taxon>
        <taxon>Pezizomycotina</taxon>
        <taxon>Dothideomycetes</taxon>
        <taxon>Dothideomycetes incertae sedis</taxon>
        <taxon>Botryosphaeriales</taxon>
        <taxon>Botryosphaeriaceae</taxon>
        <taxon>Macrophomina</taxon>
    </lineage>
</organism>
<evidence type="ECO:0000259" key="2">
    <source>
        <dbReference type="PROSITE" id="PS50011"/>
    </source>
</evidence>
<dbReference type="EMBL" id="JAGTJR010000006">
    <property type="protein sequence ID" value="KAH7058733.1"/>
    <property type="molecule type" value="Genomic_DNA"/>
</dbReference>
<dbReference type="Gene3D" id="1.25.10.10">
    <property type="entry name" value="Leucine-rich Repeat Variant"/>
    <property type="match status" value="1"/>
</dbReference>
<name>A0ABQ8GJY3_9PEZI</name>
<dbReference type="PROSITE" id="PS00108">
    <property type="entry name" value="PROTEIN_KINASE_ST"/>
    <property type="match status" value="1"/>
</dbReference>
<gene>
    <name evidence="3" type="ORF">B0J12DRAFT_708703</name>
</gene>
<reference evidence="3 4" key="1">
    <citation type="journal article" date="2021" name="Nat. Commun.">
        <title>Genetic determinants of endophytism in the Arabidopsis root mycobiome.</title>
        <authorList>
            <person name="Mesny F."/>
            <person name="Miyauchi S."/>
            <person name="Thiergart T."/>
            <person name="Pickel B."/>
            <person name="Atanasova L."/>
            <person name="Karlsson M."/>
            <person name="Huettel B."/>
            <person name="Barry K.W."/>
            <person name="Haridas S."/>
            <person name="Chen C."/>
            <person name="Bauer D."/>
            <person name="Andreopoulos W."/>
            <person name="Pangilinan J."/>
            <person name="LaButti K."/>
            <person name="Riley R."/>
            <person name="Lipzen A."/>
            <person name="Clum A."/>
            <person name="Drula E."/>
            <person name="Henrissat B."/>
            <person name="Kohler A."/>
            <person name="Grigoriev I.V."/>
            <person name="Martin F.M."/>
            <person name="Hacquard S."/>
        </authorList>
    </citation>
    <scope>NUCLEOTIDE SEQUENCE [LARGE SCALE GENOMIC DNA]</scope>
    <source>
        <strain evidence="3 4">MPI-SDFR-AT-0080</strain>
    </source>
</reference>
<dbReference type="Proteomes" id="UP000774617">
    <property type="component" value="Unassembled WGS sequence"/>
</dbReference>
<dbReference type="SUPFAM" id="SSF56112">
    <property type="entry name" value="Protein kinase-like (PK-like)"/>
    <property type="match status" value="1"/>
</dbReference>
<dbReference type="InterPro" id="IPR000719">
    <property type="entry name" value="Prot_kinase_dom"/>
</dbReference>
<accession>A0ABQ8GJY3</accession>
<dbReference type="PANTHER" id="PTHR10182">
    <property type="entry name" value="CALCIUM-BINDING PROTEIN 39-RELATED"/>
    <property type="match status" value="1"/>
</dbReference>
<dbReference type="InterPro" id="IPR013878">
    <property type="entry name" value="Mo25"/>
</dbReference>
<evidence type="ECO:0000313" key="4">
    <source>
        <dbReference type="Proteomes" id="UP000774617"/>
    </source>
</evidence>
<dbReference type="Pfam" id="PF00069">
    <property type="entry name" value="Pkinase"/>
    <property type="match status" value="1"/>
</dbReference>
<evidence type="ECO:0000256" key="1">
    <source>
        <dbReference type="ARBA" id="ARBA00011012"/>
    </source>
</evidence>
<dbReference type="PANTHER" id="PTHR10182:SF3">
    <property type="entry name" value="PROTEIN MO25"/>
    <property type="match status" value="1"/>
</dbReference>
<sequence length="628" mass="71522">MGAPHDSEKEARILEIARSEESRIIPLLETFWQAGGRFVLVFEFMRFDLEQLLRKSELTRIQARNCLYDLFKALEHLHSIGILHRDVKPSNVLLRSPSGPAFLADFGIAWKDGIKGSEAADQKITDVGTTHYRPPELLFGDTAYGPALDMWAAGCVVAEVACLRGKSLFDSGELGSDLALVNSHFQSLGTPNDEMWPEARKFRDWGKMQFYEYPPKPWTELLPACEENARDLVSKLQWVAHNSPCRMRATACLCLTVASANVLRPPLAAMAFLFNRNKQRSNMDLVRSTKEALQRLAAEEKPQPKTEEDLSRNLTQMKIVLQGTPEAEVSPEQVYQLVNLICAEDLLLYLAQNIHKLPFESRKDTQIIISNAFRYRIPNNPAAEPPAMHYVLSNRPEIIIELCYGYERRESAMACGGVLREALKHDAVAALILYDEPDRRGKDMLATIDPTVPSSGDGVFWKFFEWIDRGAFEACADAFNTFRALVSDYLQTNFDRFFRTYNAVLVQSDSYVTKRQSIKLLGELLLDRANYNVMTQYVASGEHLKIIMKLLRDDRRMINYEGFHVFKVFVANPNKSAAVQKILINNRDRLLRFLPTFLDDRTDDDQFTDEKSFLIRQIELLPPAQPPA</sequence>
<dbReference type="SMART" id="SM00220">
    <property type="entry name" value="S_TKc"/>
    <property type="match status" value="1"/>
</dbReference>
<dbReference type="InterPro" id="IPR011009">
    <property type="entry name" value="Kinase-like_dom_sf"/>
</dbReference>
<dbReference type="InterPro" id="IPR011989">
    <property type="entry name" value="ARM-like"/>
</dbReference>
<dbReference type="Pfam" id="PF08569">
    <property type="entry name" value="Mo25"/>
    <property type="match status" value="1"/>
</dbReference>